<dbReference type="GO" id="GO:0003677">
    <property type="term" value="F:DNA binding"/>
    <property type="evidence" value="ECO:0007669"/>
    <property type="project" value="UniProtKB-KW"/>
</dbReference>
<reference evidence="3 4" key="1">
    <citation type="submission" date="2012-01" db="EMBL/GenBank/DDBJ databases">
        <title>Improved High-Quality Draft sequence of Saccharomonospora xinjiangensis XJ-54.</title>
        <authorList>
            <consortium name="US DOE Joint Genome Institute"/>
            <person name="Lucas S."/>
            <person name="Han J."/>
            <person name="Lapidus A."/>
            <person name="Cheng J.-F."/>
            <person name="Goodwin L."/>
            <person name="Pitluck S."/>
            <person name="Peters L."/>
            <person name="Mikhailova N."/>
            <person name="Teshima H."/>
            <person name="Detter J.C."/>
            <person name="Han C."/>
            <person name="Tapia R."/>
            <person name="Land M."/>
            <person name="Hauser L."/>
            <person name="Kyrpides N."/>
            <person name="Ivanova N."/>
            <person name="Pagani I."/>
            <person name="Brambilla E.-M."/>
            <person name="Klenk H.-P."/>
            <person name="Woyke T."/>
        </authorList>
    </citation>
    <scope>NUCLEOTIDE SEQUENCE [LARGE SCALE GENOMIC DNA]</scope>
    <source>
        <strain evidence="3 4">XJ-54</strain>
    </source>
</reference>
<keyword evidence="4" id="KW-1185">Reference proteome</keyword>
<protein>
    <submittedName>
        <fullName evidence="3">Rrf2 family protein, putative transcriptional regulator</fullName>
    </submittedName>
</protein>
<dbReference type="InterPro" id="IPR030489">
    <property type="entry name" value="TR_Rrf2-type_CS"/>
</dbReference>
<dbReference type="PANTHER" id="PTHR33221">
    <property type="entry name" value="WINGED HELIX-TURN-HELIX TRANSCRIPTIONAL REGULATOR, RRF2 FAMILY"/>
    <property type="match status" value="1"/>
</dbReference>
<dbReference type="NCBIfam" id="TIGR00738">
    <property type="entry name" value="rrf2_super"/>
    <property type="match status" value="1"/>
</dbReference>
<dbReference type="PROSITE" id="PS01332">
    <property type="entry name" value="HTH_RRF2_1"/>
    <property type="match status" value="1"/>
</dbReference>
<dbReference type="Gene3D" id="1.10.10.10">
    <property type="entry name" value="Winged helix-like DNA-binding domain superfamily/Winged helix DNA-binding domain"/>
    <property type="match status" value="1"/>
</dbReference>
<dbReference type="HOGENOM" id="CLU_107144_2_0_11"/>
<name>I0V471_9PSEU</name>
<dbReference type="STRING" id="882086.SacxiDRAFT_2705"/>
<dbReference type="InterPro" id="IPR036388">
    <property type="entry name" value="WH-like_DNA-bd_sf"/>
</dbReference>
<organism evidence="3 4">
    <name type="scientific">Saccharomonospora xinjiangensis XJ-54</name>
    <dbReference type="NCBI Taxonomy" id="882086"/>
    <lineage>
        <taxon>Bacteria</taxon>
        <taxon>Bacillati</taxon>
        <taxon>Actinomycetota</taxon>
        <taxon>Actinomycetes</taxon>
        <taxon>Pseudonocardiales</taxon>
        <taxon>Pseudonocardiaceae</taxon>
        <taxon>Saccharomonospora</taxon>
    </lineage>
</organism>
<dbReference type="eggNOG" id="COG1959">
    <property type="taxonomic scope" value="Bacteria"/>
</dbReference>
<dbReference type="AlphaFoldDB" id="I0V471"/>
<dbReference type="EMBL" id="JH636049">
    <property type="protein sequence ID" value="EID54924.1"/>
    <property type="molecule type" value="Genomic_DNA"/>
</dbReference>
<dbReference type="RefSeq" id="WP_006239070.1">
    <property type="nucleotide sequence ID" value="NZ_JH636049.1"/>
</dbReference>
<dbReference type="InterPro" id="IPR000944">
    <property type="entry name" value="Tscrpt_reg_Rrf2"/>
</dbReference>
<dbReference type="PROSITE" id="PS51197">
    <property type="entry name" value="HTH_RRF2_2"/>
    <property type="match status" value="1"/>
</dbReference>
<keyword evidence="1" id="KW-0238">DNA-binding</keyword>
<accession>I0V471</accession>
<dbReference type="PANTHER" id="PTHR33221:SF4">
    <property type="entry name" value="HTH-TYPE TRANSCRIPTIONAL REPRESSOR NSRR"/>
    <property type="match status" value="1"/>
</dbReference>
<evidence type="ECO:0000256" key="2">
    <source>
        <dbReference type="ARBA" id="ARBA00034078"/>
    </source>
</evidence>
<sequence length="148" mass="16051">MQLNRSTDIALRVLMYVAAKDGRRTIDELADALAVPRHHLAKVVQRLQRLGLLATVRGRGGGVELAPTALRTGVGSIVRKLEPADEVVQCDEPPCPLRGQCKLRAAFRRAHEAFLRSLDEMSLADLVNEGNGPVLLTIGWSPGEPGAR</sequence>
<dbReference type="OrthoDB" id="9795923at2"/>
<comment type="cofactor">
    <cofactor evidence="2">
        <name>[2Fe-2S] cluster</name>
        <dbReference type="ChEBI" id="CHEBI:190135"/>
    </cofactor>
</comment>
<dbReference type="SUPFAM" id="SSF46785">
    <property type="entry name" value="Winged helix' DNA-binding domain"/>
    <property type="match status" value="1"/>
</dbReference>
<proteinExistence type="predicted"/>
<dbReference type="Pfam" id="PF02082">
    <property type="entry name" value="Rrf2"/>
    <property type="match status" value="1"/>
</dbReference>
<evidence type="ECO:0000313" key="3">
    <source>
        <dbReference type="EMBL" id="EID54924.1"/>
    </source>
</evidence>
<gene>
    <name evidence="3" type="ORF">SacxiDRAFT_2705</name>
</gene>
<dbReference type="GO" id="GO:0003700">
    <property type="term" value="F:DNA-binding transcription factor activity"/>
    <property type="evidence" value="ECO:0007669"/>
    <property type="project" value="TreeGrafter"/>
</dbReference>
<dbReference type="Proteomes" id="UP000004691">
    <property type="component" value="Unassembled WGS sequence"/>
</dbReference>
<evidence type="ECO:0000256" key="1">
    <source>
        <dbReference type="ARBA" id="ARBA00023125"/>
    </source>
</evidence>
<evidence type="ECO:0000313" key="4">
    <source>
        <dbReference type="Proteomes" id="UP000004691"/>
    </source>
</evidence>
<dbReference type="GO" id="GO:0005829">
    <property type="term" value="C:cytosol"/>
    <property type="evidence" value="ECO:0007669"/>
    <property type="project" value="TreeGrafter"/>
</dbReference>
<dbReference type="InterPro" id="IPR036390">
    <property type="entry name" value="WH_DNA-bd_sf"/>
</dbReference>